<dbReference type="AlphaFoldDB" id="A0A975GSU3"/>
<dbReference type="EMBL" id="CP061800">
    <property type="protein sequence ID" value="QTA92411.1"/>
    <property type="molecule type" value="Genomic_DNA"/>
</dbReference>
<reference evidence="1" key="1">
    <citation type="journal article" date="2021" name="Microb. Physiol.">
        <title>Proteogenomic Insights into the Physiology of Marine, Sulfate-Reducing, Filamentous Desulfonema limicola and Desulfonema magnum.</title>
        <authorList>
            <person name="Schnaars V."/>
            <person name="Wohlbrand L."/>
            <person name="Scheve S."/>
            <person name="Hinrichs C."/>
            <person name="Reinhardt R."/>
            <person name="Rabus R."/>
        </authorList>
    </citation>
    <scope>NUCLEOTIDE SEQUENCE</scope>
    <source>
        <strain evidence="1">4be13</strain>
    </source>
</reference>
<dbReference type="PROSITE" id="PS51257">
    <property type="entry name" value="PROKAR_LIPOPROTEIN"/>
    <property type="match status" value="1"/>
</dbReference>
<keyword evidence="2" id="KW-1185">Reference proteome</keyword>
<dbReference type="Proteomes" id="UP000663722">
    <property type="component" value="Chromosome"/>
</dbReference>
<accession>A0A975GSU3</accession>
<gene>
    <name evidence="1" type="ORF">dnm_084910</name>
</gene>
<protein>
    <submittedName>
        <fullName evidence="1">Uncharacterized protein</fullName>
    </submittedName>
</protein>
<organism evidence="1 2">
    <name type="scientific">Desulfonema magnum</name>
    <dbReference type="NCBI Taxonomy" id="45655"/>
    <lineage>
        <taxon>Bacteria</taxon>
        <taxon>Pseudomonadati</taxon>
        <taxon>Thermodesulfobacteriota</taxon>
        <taxon>Desulfobacteria</taxon>
        <taxon>Desulfobacterales</taxon>
        <taxon>Desulfococcaceae</taxon>
        <taxon>Desulfonema</taxon>
    </lineage>
</organism>
<evidence type="ECO:0000313" key="1">
    <source>
        <dbReference type="EMBL" id="QTA92411.1"/>
    </source>
</evidence>
<proteinExistence type="predicted"/>
<sequence length="58" mass="6750">MKIENPEDCHFQFPILTSGFIISCTNKKSPPAFYGQGFFFYKLNTGQKQDDLSFRRIP</sequence>
<evidence type="ECO:0000313" key="2">
    <source>
        <dbReference type="Proteomes" id="UP000663722"/>
    </source>
</evidence>
<name>A0A975GSU3_9BACT</name>
<dbReference type="KEGG" id="dmm:dnm_084910"/>